<dbReference type="Gene3D" id="1.25.40.10">
    <property type="entry name" value="Tetratricopeptide repeat domain"/>
    <property type="match status" value="2"/>
</dbReference>
<sequence>MKAGTSSPQATQQSSLGHFKGRNALASLICAIAFTGCANTPELVETPTITEPVLLTPVKVADRAFTTDQLYSLLVAEMAIERRRYDIALDNYVQQANATRDPEVTARAARVARVLKAHEPALEMSQIWVELEPYNSEALLILTDELIEAGQLEQAFAHARKLLNQGEQVAFEAIAARAADGPPETTRNLTSLFEEMLAQHPQNPQLLVGYSLLLEQAKRPEDALAAATQATQIDPENIRAVYQESRMLQLMGKHSQAIEKMGKLIALTPHNTSLRTRYAHYLVSHDLELARQQYQILFSQRPQDADILLSLALVEMESELYESAISHFQQLIDRKQHDATAHYQLGKIHELRNRPDLAIQHYKAVTPSQEFLSAVYKASEMMAQQDIYSALQYVKGLHSTTPKQYRDSLYLREANLLLDAGNPDGALAAMAKGLDIAPDSVNLLYSRAMLYTQLDDLARAEADFTQILELRPDNAAALNALGYTLADRTDRLDEAYNYISRALSLNPDDPAILDSMGWVEYRLGNIPAALKRLREAMSILPDHEIAAHLGEVLWVTGNKSEAIEAWKKGLENNPTSSVIESTLERLNATLP</sequence>
<proteinExistence type="predicted"/>
<dbReference type="EMBL" id="JAUOPB010000002">
    <property type="protein sequence ID" value="MDO6421385.1"/>
    <property type="molecule type" value="Genomic_DNA"/>
</dbReference>
<dbReference type="InterPro" id="IPR011990">
    <property type="entry name" value="TPR-like_helical_dom_sf"/>
</dbReference>
<evidence type="ECO:0000256" key="1">
    <source>
        <dbReference type="PROSITE-ProRule" id="PRU00339"/>
    </source>
</evidence>
<dbReference type="InterPro" id="IPR019734">
    <property type="entry name" value="TPR_rpt"/>
</dbReference>
<dbReference type="Pfam" id="PF13432">
    <property type="entry name" value="TPR_16"/>
    <property type="match status" value="4"/>
</dbReference>
<dbReference type="PROSITE" id="PS50005">
    <property type="entry name" value="TPR"/>
    <property type="match status" value="2"/>
</dbReference>
<feature type="repeat" description="TPR" evidence="1">
    <location>
        <begin position="441"/>
        <end position="474"/>
    </location>
</feature>
<keyword evidence="1" id="KW-0802">TPR repeat</keyword>
<evidence type="ECO:0000313" key="2">
    <source>
        <dbReference type="EMBL" id="MDO6421385.1"/>
    </source>
</evidence>
<comment type="caution">
    <text evidence="2">The sequence shown here is derived from an EMBL/GenBank/DDBJ whole genome shotgun (WGS) entry which is preliminary data.</text>
</comment>
<name>A0AAW7X238_9GAMM</name>
<dbReference type="RefSeq" id="WP_303490816.1">
    <property type="nucleotide sequence ID" value="NZ_JAUOPB010000002.1"/>
</dbReference>
<protein>
    <submittedName>
        <fullName evidence="2">Tetratricopeptide repeat protein</fullName>
    </submittedName>
</protein>
<gene>
    <name evidence="2" type="ORF">Q4521_02770</name>
</gene>
<evidence type="ECO:0000313" key="3">
    <source>
        <dbReference type="Proteomes" id="UP001169760"/>
    </source>
</evidence>
<feature type="repeat" description="TPR" evidence="1">
    <location>
        <begin position="543"/>
        <end position="576"/>
    </location>
</feature>
<accession>A0AAW7X238</accession>
<dbReference type="PANTHER" id="PTHR12558:SF13">
    <property type="entry name" value="CELL DIVISION CYCLE PROTEIN 27 HOMOLOG"/>
    <property type="match status" value="1"/>
</dbReference>
<dbReference type="SUPFAM" id="SSF48452">
    <property type="entry name" value="TPR-like"/>
    <property type="match status" value="3"/>
</dbReference>
<dbReference type="AlphaFoldDB" id="A0AAW7X238"/>
<organism evidence="2 3">
    <name type="scientific">Saccharophagus degradans</name>
    <dbReference type="NCBI Taxonomy" id="86304"/>
    <lineage>
        <taxon>Bacteria</taxon>
        <taxon>Pseudomonadati</taxon>
        <taxon>Pseudomonadota</taxon>
        <taxon>Gammaproteobacteria</taxon>
        <taxon>Cellvibrionales</taxon>
        <taxon>Cellvibrionaceae</taxon>
        <taxon>Saccharophagus</taxon>
    </lineage>
</organism>
<dbReference type="Proteomes" id="UP001169760">
    <property type="component" value="Unassembled WGS sequence"/>
</dbReference>
<reference evidence="2" key="1">
    <citation type="submission" date="2023-07" db="EMBL/GenBank/DDBJ databases">
        <title>Genome content predicts the carbon catabolic preferences of heterotrophic bacteria.</title>
        <authorList>
            <person name="Gralka M."/>
        </authorList>
    </citation>
    <scope>NUCLEOTIDE SEQUENCE</scope>
    <source>
        <strain evidence="2">I3M17_2</strain>
    </source>
</reference>
<dbReference type="SMART" id="SM00028">
    <property type="entry name" value="TPR"/>
    <property type="match status" value="9"/>
</dbReference>
<dbReference type="PANTHER" id="PTHR12558">
    <property type="entry name" value="CELL DIVISION CYCLE 16,23,27"/>
    <property type="match status" value="1"/>
</dbReference>